<proteinExistence type="predicted"/>
<dbReference type="InterPro" id="IPR023213">
    <property type="entry name" value="CAT-like_dom_sf"/>
</dbReference>
<feature type="active site" description="Proton acceptor" evidence="1">
    <location>
        <position position="188"/>
    </location>
</feature>
<dbReference type="InterPro" id="IPR001707">
    <property type="entry name" value="Cmp_AcTrfase"/>
</dbReference>
<name>A0A098LDC0_9BACT</name>
<dbReference type="Pfam" id="PF00302">
    <property type="entry name" value="CAT"/>
    <property type="match status" value="1"/>
</dbReference>
<evidence type="ECO:0000313" key="3">
    <source>
        <dbReference type="Proteomes" id="UP000030185"/>
    </source>
</evidence>
<gene>
    <name evidence="2" type="ORF">MYP_2159</name>
</gene>
<dbReference type="AlphaFoldDB" id="A0A098LDC0"/>
<reference evidence="2 3" key="1">
    <citation type="submission" date="2014-09" db="EMBL/GenBank/DDBJ databases">
        <title>Sporocytophaga myxococcoides PG-01 genome sequencing.</title>
        <authorList>
            <person name="Liu L."/>
            <person name="Gao P.J."/>
            <person name="Chen G.J."/>
            <person name="Wang L.S."/>
        </authorList>
    </citation>
    <scope>NUCLEOTIDE SEQUENCE [LARGE SCALE GENOMIC DNA]</scope>
    <source>
        <strain evidence="2 3">PG-01</strain>
    </source>
</reference>
<organism evidence="2 3">
    <name type="scientific">Sporocytophaga myxococcoides</name>
    <dbReference type="NCBI Taxonomy" id="153721"/>
    <lineage>
        <taxon>Bacteria</taxon>
        <taxon>Pseudomonadati</taxon>
        <taxon>Bacteroidota</taxon>
        <taxon>Cytophagia</taxon>
        <taxon>Cytophagales</taxon>
        <taxon>Cytophagaceae</taxon>
        <taxon>Sporocytophaga</taxon>
    </lineage>
</organism>
<sequence length="213" mass="24910">MNTISRQEIDLSTYKRRGMFEIFSRKLIPFVSTSSNVDITRFRKKVKENNLRFFASICFALTKVVNEIPQFRHRIIDNKLYEYTSIDPGYTVLLPDSEFSFCSTRHSADFPTFYENILKDMEEVLSDKNESNGDNNHQFYITSVPWFSFTSLTHPYDPVNGTIPIIALGKYFEENGVYKIPVGLQIHHGIMDGYHMGLFYENLQKELDLSDWL</sequence>
<dbReference type="OrthoDB" id="9801766at2"/>
<dbReference type="Gene3D" id="3.30.559.10">
    <property type="entry name" value="Chloramphenicol acetyltransferase-like domain"/>
    <property type="match status" value="1"/>
</dbReference>
<protein>
    <submittedName>
        <fullName evidence="2">Chloramphenicol acetyltransferase</fullName>
    </submittedName>
</protein>
<dbReference type="STRING" id="153721.MYP_2159"/>
<dbReference type="EMBL" id="BBLT01000004">
    <property type="protein sequence ID" value="GAL84931.1"/>
    <property type="molecule type" value="Genomic_DNA"/>
</dbReference>
<dbReference type="PANTHER" id="PTHR38474:SF1">
    <property type="entry name" value="SLR0299 PROTEIN"/>
    <property type="match status" value="1"/>
</dbReference>
<evidence type="ECO:0000256" key="1">
    <source>
        <dbReference type="PIRSR" id="PIRSR000440-1"/>
    </source>
</evidence>
<dbReference type="GO" id="GO:0008811">
    <property type="term" value="F:chloramphenicol O-acetyltransferase activity"/>
    <property type="evidence" value="ECO:0007669"/>
    <property type="project" value="InterPro"/>
</dbReference>
<dbReference type="RefSeq" id="WP_045462757.1">
    <property type="nucleotide sequence ID" value="NZ_BBLT01000004.1"/>
</dbReference>
<comment type="caution">
    <text evidence="2">The sequence shown here is derived from an EMBL/GenBank/DDBJ whole genome shotgun (WGS) entry which is preliminary data.</text>
</comment>
<dbReference type="SUPFAM" id="SSF52777">
    <property type="entry name" value="CoA-dependent acyltransferases"/>
    <property type="match status" value="1"/>
</dbReference>
<dbReference type="Proteomes" id="UP000030185">
    <property type="component" value="Unassembled WGS sequence"/>
</dbReference>
<dbReference type="eggNOG" id="COG4845">
    <property type="taxonomic scope" value="Bacteria"/>
</dbReference>
<evidence type="ECO:0000313" key="2">
    <source>
        <dbReference type="EMBL" id="GAL84931.1"/>
    </source>
</evidence>
<dbReference type="PANTHER" id="PTHR38474">
    <property type="entry name" value="SLR0299 PROTEIN"/>
    <property type="match status" value="1"/>
</dbReference>
<accession>A0A098LDC0</accession>
<keyword evidence="3" id="KW-1185">Reference proteome</keyword>
<dbReference type="SMART" id="SM01059">
    <property type="entry name" value="CAT"/>
    <property type="match status" value="1"/>
</dbReference>
<dbReference type="PIRSF" id="PIRSF000440">
    <property type="entry name" value="CAT"/>
    <property type="match status" value="1"/>
</dbReference>
<keyword evidence="2" id="KW-0808">Transferase</keyword>